<reference evidence="1" key="1">
    <citation type="submission" date="2018-05" db="EMBL/GenBank/DDBJ databases">
        <authorList>
            <person name="Lanie J.A."/>
            <person name="Ng W.-L."/>
            <person name="Kazmierczak K.M."/>
            <person name="Andrzejewski T.M."/>
            <person name="Davidsen T.M."/>
            <person name="Wayne K.J."/>
            <person name="Tettelin H."/>
            <person name="Glass J.I."/>
            <person name="Rusch D."/>
            <person name="Podicherti R."/>
            <person name="Tsui H.-C.T."/>
            <person name="Winkler M.E."/>
        </authorList>
    </citation>
    <scope>NUCLEOTIDE SEQUENCE</scope>
</reference>
<name>A0A382WXP0_9ZZZZ</name>
<sequence length="206" mass="23356">MPAPDAIVDHVNALTIASKHEVRKLNIIQELPPRLDLNRFDVIMIHYTLAICLKNHLNEATIKRIGAAIPLKVVFIQDEYRHVNATIQAMRELGVEILFTIAPEQAIERIYSQEKLPGVRKVNVLAGYVSPQMLKAGTPPPSRGRPIDVGYRSRRLPAWLGELGQEKWRIAERFLADAKEYGLDCDISNSEEDRIYGPKWGHFLVS</sequence>
<organism evidence="1">
    <name type="scientific">marine metagenome</name>
    <dbReference type="NCBI Taxonomy" id="408172"/>
    <lineage>
        <taxon>unclassified sequences</taxon>
        <taxon>metagenomes</taxon>
        <taxon>ecological metagenomes</taxon>
    </lineage>
</organism>
<dbReference type="AlphaFoldDB" id="A0A382WXP0"/>
<proteinExistence type="predicted"/>
<accession>A0A382WXP0</accession>
<dbReference type="EMBL" id="UINC01162966">
    <property type="protein sequence ID" value="SVD63008.1"/>
    <property type="molecule type" value="Genomic_DNA"/>
</dbReference>
<feature type="non-terminal residue" evidence="1">
    <location>
        <position position="206"/>
    </location>
</feature>
<protein>
    <submittedName>
        <fullName evidence="1">Uncharacterized protein</fullName>
    </submittedName>
</protein>
<gene>
    <name evidence="1" type="ORF">METZ01_LOCUS415862</name>
</gene>
<evidence type="ECO:0000313" key="1">
    <source>
        <dbReference type="EMBL" id="SVD63008.1"/>
    </source>
</evidence>